<name>A0A1G6TT35_9BACT</name>
<dbReference type="EMBL" id="FNAC01000024">
    <property type="protein sequence ID" value="SDD32074.1"/>
    <property type="molecule type" value="Genomic_DNA"/>
</dbReference>
<organism evidence="1 2">
    <name type="scientific">Algoriphagus faecimaris</name>
    <dbReference type="NCBI Taxonomy" id="686796"/>
    <lineage>
        <taxon>Bacteria</taxon>
        <taxon>Pseudomonadati</taxon>
        <taxon>Bacteroidota</taxon>
        <taxon>Cytophagia</taxon>
        <taxon>Cytophagales</taxon>
        <taxon>Cyclobacteriaceae</taxon>
        <taxon>Algoriphagus</taxon>
    </lineage>
</organism>
<accession>A0A1G6TT35</accession>
<evidence type="ECO:0000313" key="1">
    <source>
        <dbReference type="EMBL" id="SDD32074.1"/>
    </source>
</evidence>
<reference evidence="2" key="1">
    <citation type="submission" date="2016-10" db="EMBL/GenBank/DDBJ databases">
        <authorList>
            <person name="Varghese N."/>
            <person name="Submissions S."/>
        </authorList>
    </citation>
    <scope>NUCLEOTIDE SEQUENCE [LARGE SCALE GENOMIC DNA]</scope>
    <source>
        <strain evidence="2">DSM 23095</strain>
    </source>
</reference>
<dbReference type="OrthoDB" id="2575320at2"/>
<dbReference type="STRING" id="686796.SAMN04488104_10248"/>
<dbReference type="AlphaFoldDB" id="A0A1G6TT35"/>
<proteinExistence type="predicted"/>
<keyword evidence="2" id="KW-1185">Reference proteome</keyword>
<evidence type="ECO:0000313" key="2">
    <source>
        <dbReference type="Proteomes" id="UP000199060"/>
    </source>
</evidence>
<dbReference type="Proteomes" id="UP000199060">
    <property type="component" value="Unassembled WGS sequence"/>
</dbReference>
<protein>
    <submittedName>
        <fullName evidence="1">Uncharacterized protein</fullName>
    </submittedName>
</protein>
<dbReference type="RefSeq" id="WP_087939921.1">
    <property type="nucleotide sequence ID" value="NZ_FNAC01000024.1"/>
</dbReference>
<gene>
    <name evidence="1" type="ORF">SAMN04488104_10248</name>
</gene>
<sequence length="185" mass="21918">MEVGAHRLDLELWQNQELIRRQNRLKYQFWDLLGKVGDQFSQEDLLQIHPQSKGKKLSQGNDLMGLPYQVLDIYRDFDYVKGLNIRLLNWYGQGVFILVLLGKDKFLQKDLASLSFKKCFWESPFEYEKLLEEAHSTNQMSATSFIQWYKRLPVKEYSDQCEEYWTEEIKKVIARLASSLGIPEN</sequence>